<accession>A0A7J7E5R1</accession>
<sequence length="121" mass="14074">RDLMVFAKIWYQIIPIALCAFGEIPERPTLTVDENLLGITTENYPINSTVTLGFSKPALLQLMKNKKHKRKQKIVPQTKDIERHCSILYGGTDLLLKRSSYDIEIKVKEYTEELQKNPRRK</sequence>
<proteinExistence type="predicted"/>
<organism evidence="1 2">
    <name type="scientific">Diceros bicornis minor</name>
    <name type="common">South-central black rhinoceros</name>
    <dbReference type="NCBI Taxonomy" id="77932"/>
    <lineage>
        <taxon>Eukaryota</taxon>
        <taxon>Metazoa</taxon>
        <taxon>Chordata</taxon>
        <taxon>Craniata</taxon>
        <taxon>Vertebrata</taxon>
        <taxon>Euteleostomi</taxon>
        <taxon>Mammalia</taxon>
        <taxon>Eutheria</taxon>
        <taxon>Laurasiatheria</taxon>
        <taxon>Perissodactyla</taxon>
        <taxon>Rhinocerotidae</taxon>
        <taxon>Diceros</taxon>
    </lineage>
</organism>
<protein>
    <submittedName>
        <fullName evidence="1">Uncharacterized protein</fullName>
    </submittedName>
</protein>
<gene>
    <name evidence="1" type="ORF">HPG69_001032</name>
</gene>
<evidence type="ECO:0000313" key="2">
    <source>
        <dbReference type="Proteomes" id="UP000551758"/>
    </source>
</evidence>
<name>A0A7J7E5R1_DICBM</name>
<dbReference type="EMBL" id="JACDTQ010004046">
    <property type="protein sequence ID" value="KAF5911067.1"/>
    <property type="molecule type" value="Genomic_DNA"/>
</dbReference>
<comment type="caution">
    <text evidence="1">The sequence shown here is derived from an EMBL/GenBank/DDBJ whole genome shotgun (WGS) entry which is preliminary data.</text>
</comment>
<feature type="non-terminal residue" evidence="1">
    <location>
        <position position="121"/>
    </location>
</feature>
<evidence type="ECO:0000313" key="1">
    <source>
        <dbReference type="EMBL" id="KAF5911067.1"/>
    </source>
</evidence>
<reference evidence="1 2" key="1">
    <citation type="journal article" date="2020" name="Mol. Biol. Evol.">
        <title>Interspecific Gene Flow and the Evolution of Specialization in Black and White Rhinoceros.</title>
        <authorList>
            <person name="Moodley Y."/>
            <person name="Westbury M.V."/>
            <person name="Russo I.M."/>
            <person name="Gopalakrishnan S."/>
            <person name="Rakotoarivelo A."/>
            <person name="Olsen R.A."/>
            <person name="Prost S."/>
            <person name="Tunstall T."/>
            <person name="Ryder O.A."/>
            <person name="Dalen L."/>
            <person name="Bruford M.W."/>
        </authorList>
    </citation>
    <scope>NUCLEOTIDE SEQUENCE [LARGE SCALE GENOMIC DNA]</scope>
    <source>
        <strain evidence="1">SBR-YM</strain>
        <tissue evidence="1">Skin</tissue>
    </source>
</reference>
<dbReference type="AlphaFoldDB" id="A0A7J7E5R1"/>
<keyword evidence="2" id="KW-1185">Reference proteome</keyword>
<dbReference type="Proteomes" id="UP000551758">
    <property type="component" value="Unassembled WGS sequence"/>
</dbReference>